<keyword evidence="2 7" id="KW-0813">Transport</keyword>
<protein>
    <recommendedName>
        <fullName evidence="11">Mitochondrial carrier protein</fullName>
    </recommendedName>
</protein>
<feature type="repeat" description="Solcar" evidence="6">
    <location>
        <begin position="122"/>
        <end position="206"/>
    </location>
</feature>
<dbReference type="AlphaFoldDB" id="A0AAW1Q310"/>
<comment type="subcellular location">
    <subcellularLocation>
        <location evidence="1">Membrane</location>
        <topology evidence="1">Multi-pass membrane protein</topology>
    </subcellularLocation>
</comment>
<evidence type="ECO:0000256" key="1">
    <source>
        <dbReference type="ARBA" id="ARBA00004141"/>
    </source>
</evidence>
<comment type="similarity">
    <text evidence="7">Belongs to the mitochondrial carrier (TC 2.A.29) family.</text>
</comment>
<evidence type="ECO:0000256" key="7">
    <source>
        <dbReference type="RuleBase" id="RU000488"/>
    </source>
</evidence>
<proteinExistence type="inferred from homology"/>
<feature type="transmembrane region" description="Helical" evidence="8">
    <location>
        <begin position="123"/>
        <end position="145"/>
    </location>
</feature>
<sequence>MQQHYDYATHQGRRFGRSAGRWATRIPDSVRRLIAGGVAGGVSKTVTAPIETVRLSSMAGRGTITEIAQRIWLKHGLLGFFSGNAADVIRVMPSKAIELAAFDAFKAILMKKNPKTGRQNGNGAFLTGVAGGAAGVTATIAMFPLETVRTRLAMNNGEYGSILHAMSTILREEGFGAFYRGLDASLIGVIPYAALRLGLYDGFKWSYRKVTGEQTVPASHAMVFGALAGLLSATATFPLEVVRRRMMLGTAKGNTFKAVAAIAAAEGWGSLYKGLALTWAKQVPQNAITFVAYDLSKQWLELQA</sequence>
<dbReference type="PANTHER" id="PTHR24089">
    <property type="entry name" value="SOLUTE CARRIER FAMILY 25"/>
    <property type="match status" value="1"/>
</dbReference>
<evidence type="ECO:0000256" key="5">
    <source>
        <dbReference type="ARBA" id="ARBA00023136"/>
    </source>
</evidence>
<evidence type="ECO:0000256" key="6">
    <source>
        <dbReference type="PROSITE-ProRule" id="PRU00282"/>
    </source>
</evidence>
<dbReference type="Proteomes" id="UP001489004">
    <property type="component" value="Unassembled WGS sequence"/>
</dbReference>
<evidence type="ECO:0000256" key="3">
    <source>
        <dbReference type="ARBA" id="ARBA00022692"/>
    </source>
</evidence>
<evidence type="ECO:0000313" key="9">
    <source>
        <dbReference type="EMBL" id="KAK9814714.1"/>
    </source>
</evidence>
<comment type="caution">
    <text evidence="9">The sequence shown here is derived from an EMBL/GenBank/DDBJ whole genome shotgun (WGS) entry which is preliminary data.</text>
</comment>
<dbReference type="InterPro" id="IPR023395">
    <property type="entry name" value="MCP_dom_sf"/>
</dbReference>
<keyword evidence="3 6" id="KW-0812">Transmembrane</keyword>
<dbReference type="PROSITE" id="PS50920">
    <property type="entry name" value="SOLCAR"/>
    <property type="match status" value="3"/>
</dbReference>
<feature type="repeat" description="Solcar" evidence="6">
    <location>
        <begin position="216"/>
        <end position="299"/>
    </location>
</feature>
<feature type="repeat" description="Solcar" evidence="6">
    <location>
        <begin position="27"/>
        <end position="108"/>
    </location>
</feature>
<keyword evidence="10" id="KW-1185">Reference proteome</keyword>
<organism evidence="9 10">
    <name type="scientific">[Myrmecia] bisecta</name>
    <dbReference type="NCBI Taxonomy" id="41462"/>
    <lineage>
        <taxon>Eukaryota</taxon>
        <taxon>Viridiplantae</taxon>
        <taxon>Chlorophyta</taxon>
        <taxon>core chlorophytes</taxon>
        <taxon>Trebouxiophyceae</taxon>
        <taxon>Trebouxiales</taxon>
        <taxon>Trebouxiaceae</taxon>
        <taxon>Myrmecia</taxon>
    </lineage>
</organism>
<evidence type="ECO:0000256" key="8">
    <source>
        <dbReference type="SAM" id="Phobius"/>
    </source>
</evidence>
<keyword evidence="4" id="KW-0677">Repeat</keyword>
<name>A0AAW1Q310_9CHLO</name>
<dbReference type="GO" id="GO:0055085">
    <property type="term" value="P:transmembrane transport"/>
    <property type="evidence" value="ECO:0007669"/>
    <property type="project" value="InterPro"/>
</dbReference>
<dbReference type="Pfam" id="PF00153">
    <property type="entry name" value="Mito_carr"/>
    <property type="match status" value="3"/>
</dbReference>
<keyword evidence="5 6" id="KW-0472">Membrane</keyword>
<evidence type="ECO:0008006" key="11">
    <source>
        <dbReference type="Google" id="ProtNLM"/>
    </source>
</evidence>
<evidence type="ECO:0000256" key="4">
    <source>
        <dbReference type="ARBA" id="ARBA00022737"/>
    </source>
</evidence>
<dbReference type="InterPro" id="IPR002067">
    <property type="entry name" value="MCP"/>
</dbReference>
<dbReference type="PRINTS" id="PR00926">
    <property type="entry name" value="MITOCARRIER"/>
</dbReference>
<reference evidence="9 10" key="1">
    <citation type="journal article" date="2024" name="Nat. Commun.">
        <title>Phylogenomics reveals the evolutionary origins of lichenization in chlorophyte algae.</title>
        <authorList>
            <person name="Puginier C."/>
            <person name="Libourel C."/>
            <person name="Otte J."/>
            <person name="Skaloud P."/>
            <person name="Haon M."/>
            <person name="Grisel S."/>
            <person name="Petersen M."/>
            <person name="Berrin J.G."/>
            <person name="Delaux P.M."/>
            <person name="Dal Grande F."/>
            <person name="Keller J."/>
        </authorList>
    </citation>
    <scope>NUCLEOTIDE SEQUENCE [LARGE SCALE GENOMIC DNA]</scope>
    <source>
        <strain evidence="9 10">SAG 2043</strain>
    </source>
</reference>
<accession>A0AAW1Q310</accession>
<dbReference type="Gene3D" id="1.50.40.10">
    <property type="entry name" value="Mitochondrial carrier domain"/>
    <property type="match status" value="1"/>
</dbReference>
<evidence type="ECO:0000256" key="2">
    <source>
        <dbReference type="ARBA" id="ARBA00022448"/>
    </source>
</evidence>
<keyword evidence="8" id="KW-1133">Transmembrane helix</keyword>
<dbReference type="InterPro" id="IPR018108">
    <property type="entry name" value="MCP_transmembrane"/>
</dbReference>
<evidence type="ECO:0000313" key="10">
    <source>
        <dbReference type="Proteomes" id="UP001489004"/>
    </source>
</evidence>
<dbReference type="EMBL" id="JALJOR010000007">
    <property type="protein sequence ID" value="KAK9814714.1"/>
    <property type="molecule type" value="Genomic_DNA"/>
</dbReference>
<dbReference type="SUPFAM" id="SSF103506">
    <property type="entry name" value="Mitochondrial carrier"/>
    <property type="match status" value="1"/>
</dbReference>
<gene>
    <name evidence="9" type="ORF">WJX72_010326</name>
</gene>
<feature type="transmembrane region" description="Helical" evidence="8">
    <location>
        <begin position="219"/>
        <end position="239"/>
    </location>
</feature>
<dbReference type="GO" id="GO:0016020">
    <property type="term" value="C:membrane"/>
    <property type="evidence" value="ECO:0007669"/>
    <property type="project" value="UniProtKB-SubCell"/>
</dbReference>